<evidence type="ECO:0000313" key="3">
    <source>
        <dbReference type="EMBL" id="NEM99057.1"/>
    </source>
</evidence>
<protein>
    <submittedName>
        <fullName evidence="3">NAD-dependent epimerase/dehydratase family protein</fullName>
    </submittedName>
</protein>
<evidence type="ECO:0000259" key="2">
    <source>
        <dbReference type="Pfam" id="PF01370"/>
    </source>
</evidence>
<proteinExistence type="predicted"/>
<evidence type="ECO:0000313" key="4">
    <source>
        <dbReference type="Proteomes" id="UP000474777"/>
    </source>
</evidence>
<gene>
    <name evidence="3" type="ORF">GXP69_15260</name>
</gene>
<reference evidence="3 4" key="1">
    <citation type="submission" date="2020-02" db="EMBL/GenBank/DDBJ databases">
        <authorList>
            <person name="Kim M.K."/>
        </authorList>
    </citation>
    <scope>NUCLEOTIDE SEQUENCE [LARGE SCALE GENOMIC DNA]</scope>
    <source>
        <strain evidence="3 4">BT327</strain>
    </source>
</reference>
<dbReference type="RefSeq" id="WP_163915958.1">
    <property type="nucleotide sequence ID" value="NZ_JAAGWD010000007.1"/>
</dbReference>
<dbReference type="AlphaFoldDB" id="A0A6B3M099"/>
<comment type="caution">
    <text evidence="3">The sequence shown here is derived from an EMBL/GenBank/DDBJ whole genome shotgun (WGS) entry which is preliminary data.</text>
</comment>
<keyword evidence="1" id="KW-0520">NAD</keyword>
<dbReference type="InterPro" id="IPR036291">
    <property type="entry name" value="NAD(P)-bd_dom_sf"/>
</dbReference>
<dbReference type="Proteomes" id="UP000474777">
    <property type="component" value="Unassembled WGS sequence"/>
</dbReference>
<dbReference type="EMBL" id="JAAGWD010000007">
    <property type="protein sequence ID" value="NEM99057.1"/>
    <property type="molecule type" value="Genomic_DNA"/>
</dbReference>
<dbReference type="InterPro" id="IPR001509">
    <property type="entry name" value="Epimerase_deHydtase"/>
</dbReference>
<accession>A0A6B3M099</accession>
<dbReference type="Pfam" id="PF01370">
    <property type="entry name" value="Epimerase"/>
    <property type="match status" value="1"/>
</dbReference>
<dbReference type="Gene3D" id="3.40.50.720">
    <property type="entry name" value="NAD(P)-binding Rossmann-like Domain"/>
    <property type="match status" value="1"/>
</dbReference>
<organism evidence="3 4">
    <name type="scientific">Pontibacter burrus</name>
    <dbReference type="NCBI Taxonomy" id="2704466"/>
    <lineage>
        <taxon>Bacteria</taxon>
        <taxon>Pseudomonadati</taxon>
        <taxon>Bacteroidota</taxon>
        <taxon>Cytophagia</taxon>
        <taxon>Cytophagales</taxon>
        <taxon>Hymenobacteraceae</taxon>
        <taxon>Pontibacter</taxon>
    </lineage>
</organism>
<keyword evidence="4" id="KW-1185">Reference proteome</keyword>
<sequence length="353" mass="39903">MDVVEDKRVLVTGSAGFIGHHVMQSLYHTGHTVIGLDVLNSFYDPELKYARLQAQGFEKQKIAYNQLCLNCKDPDLSFIQLDLTDVKGLQMLFHEHQFDIVVNLAAQAGIRYSIDNPQAYIDSNILGFMNLLECCRRYKTKHLLFASSSSVYGNSAEVPFNTAQCTDYPVSLYAATKKANEILAYSYAHLYNIPTTGLRFFTVYGPWGRPDMAYYCFAKSIVEGFPVKVFNNGDMQRDFTYIDDVVSCIVNLLHLSPETAQVSTPFHLYNVGNSKPENLLTLISILERLLGKKAILQLEPMQPGDVHTTYADVQDLEEKINYRPATSLENGLTQFVQWFNLHHYAPKVAALVK</sequence>
<dbReference type="PANTHER" id="PTHR43574">
    <property type="entry name" value="EPIMERASE-RELATED"/>
    <property type="match status" value="1"/>
</dbReference>
<feature type="domain" description="NAD-dependent epimerase/dehydratase" evidence="2">
    <location>
        <begin position="9"/>
        <end position="255"/>
    </location>
</feature>
<name>A0A6B3M099_9BACT</name>
<evidence type="ECO:0000256" key="1">
    <source>
        <dbReference type="ARBA" id="ARBA00023027"/>
    </source>
</evidence>
<dbReference type="SUPFAM" id="SSF51735">
    <property type="entry name" value="NAD(P)-binding Rossmann-fold domains"/>
    <property type="match status" value="1"/>
</dbReference>
<dbReference type="PRINTS" id="PR01713">
    <property type="entry name" value="NUCEPIMERASE"/>
</dbReference>